<evidence type="ECO:0000313" key="4">
    <source>
        <dbReference type="Proteomes" id="UP000612808"/>
    </source>
</evidence>
<dbReference type="CDD" id="cd03784">
    <property type="entry name" value="GT1_Gtf-like"/>
    <property type="match status" value="1"/>
</dbReference>
<dbReference type="PANTHER" id="PTHR48050">
    <property type="entry name" value="STEROL 3-BETA-GLUCOSYLTRANSFERASE"/>
    <property type="match status" value="1"/>
</dbReference>
<comment type="similarity">
    <text evidence="1">Belongs to the UDP-glycosyltransferase family.</text>
</comment>
<evidence type="ECO:0000256" key="1">
    <source>
        <dbReference type="ARBA" id="ARBA00009995"/>
    </source>
</evidence>
<comment type="caution">
    <text evidence="3">The sequence shown here is derived from an EMBL/GenBank/DDBJ whole genome shotgun (WGS) entry which is preliminary data.</text>
</comment>
<reference evidence="3" key="1">
    <citation type="submission" date="2021-01" db="EMBL/GenBank/DDBJ databases">
        <title>Whole genome shotgun sequence of Actinocatenispora rupis NBRC 107355.</title>
        <authorList>
            <person name="Komaki H."/>
            <person name="Tamura T."/>
        </authorList>
    </citation>
    <scope>NUCLEOTIDE SEQUENCE</scope>
    <source>
        <strain evidence="3">NBRC 107355</strain>
    </source>
</reference>
<dbReference type="Proteomes" id="UP000612808">
    <property type="component" value="Unassembled WGS sequence"/>
</dbReference>
<gene>
    <name evidence="3" type="ORF">Aru02nite_07580</name>
</gene>
<keyword evidence="4" id="KW-1185">Reference proteome</keyword>
<evidence type="ECO:0000256" key="2">
    <source>
        <dbReference type="ARBA" id="ARBA00022679"/>
    </source>
</evidence>
<dbReference type="RefSeq" id="WP_203654876.1">
    <property type="nucleotide sequence ID" value="NZ_BAAAZM010000002.1"/>
</dbReference>
<dbReference type="InterPro" id="IPR050426">
    <property type="entry name" value="Glycosyltransferase_28"/>
</dbReference>
<proteinExistence type="inferred from homology"/>
<dbReference type="PANTHER" id="PTHR48050:SF13">
    <property type="entry name" value="STEROL 3-BETA-GLUCOSYLTRANSFERASE UGT80A2"/>
    <property type="match status" value="1"/>
</dbReference>
<dbReference type="NCBIfam" id="TIGR01426">
    <property type="entry name" value="MGT"/>
    <property type="match status" value="1"/>
</dbReference>
<accession>A0A8J3NBZ9</accession>
<dbReference type="GO" id="GO:0008194">
    <property type="term" value="F:UDP-glycosyltransferase activity"/>
    <property type="evidence" value="ECO:0007669"/>
    <property type="project" value="InterPro"/>
</dbReference>
<dbReference type="InterPro" id="IPR006326">
    <property type="entry name" value="UDPGT_MGT-like"/>
</dbReference>
<dbReference type="EMBL" id="BOMB01000003">
    <property type="protein sequence ID" value="GID09869.1"/>
    <property type="molecule type" value="Genomic_DNA"/>
</dbReference>
<sequence>MATLVIAGMPAAGHVNPTLPVVAELTRRGVDVTYAADAEFADRITGAGARFVPYPVDVLTSRDIAAATASGSSVAVVARILRATTALAPFLVDLLRAGPPAALLHDSNALWGRIAARTVGLPTISFMTTFFVGTAAMRALSLRESLTVAGPGLRDLPAAVRGRRAVLRRFGAGLVPRSPMLPMRGDLTVFGVPAELQPPDPRVDDSCHFVGTTTDPAAPTAPLDPDLAAHLAGDGPVVLVSLGTLHSAGPAFFRACRDALADHPARVVLATGGTDPAALGPLPANTVARRSVPQLAVLRRASVFVTHGGMNSALEGIDAGVPLVVVPQQVEQFLIGQALAERGAALVLRQHLSHRPVPVDALRGAVERALTDPAPRTAAAELAQRFRAGGGAARAADLIEHLLTAP</sequence>
<dbReference type="GO" id="GO:0017000">
    <property type="term" value="P:antibiotic biosynthetic process"/>
    <property type="evidence" value="ECO:0007669"/>
    <property type="project" value="UniProtKB-ARBA"/>
</dbReference>
<protein>
    <submittedName>
        <fullName evidence="3">Oleandomycin glycosyltransferase</fullName>
    </submittedName>
</protein>
<dbReference type="Gene3D" id="3.40.50.2000">
    <property type="entry name" value="Glycogen Phosphorylase B"/>
    <property type="match status" value="2"/>
</dbReference>
<dbReference type="FunFam" id="3.40.50.2000:FF:000072">
    <property type="entry name" value="Glycosyl transferase"/>
    <property type="match status" value="1"/>
</dbReference>
<dbReference type="Pfam" id="PF00201">
    <property type="entry name" value="UDPGT"/>
    <property type="match status" value="1"/>
</dbReference>
<name>A0A8J3NBZ9_9ACTN</name>
<organism evidence="3 4">
    <name type="scientific">Actinocatenispora rupis</name>
    <dbReference type="NCBI Taxonomy" id="519421"/>
    <lineage>
        <taxon>Bacteria</taxon>
        <taxon>Bacillati</taxon>
        <taxon>Actinomycetota</taxon>
        <taxon>Actinomycetes</taxon>
        <taxon>Micromonosporales</taxon>
        <taxon>Micromonosporaceae</taxon>
        <taxon>Actinocatenispora</taxon>
    </lineage>
</organism>
<dbReference type="GO" id="GO:0016758">
    <property type="term" value="F:hexosyltransferase activity"/>
    <property type="evidence" value="ECO:0007669"/>
    <property type="project" value="InterPro"/>
</dbReference>
<keyword evidence="2" id="KW-0808">Transferase</keyword>
<dbReference type="AlphaFoldDB" id="A0A8J3NBZ9"/>
<dbReference type="SUPFAM" id="SSF53756">
    <property type="entry name" value="UDP-Glycosyltransferase/glycogen phosphorylase"/>
    <property type="match status" value="1"/>
</dbReference>
<dbReference type="InterPro" id="IPR002213">
    <property type="entry name" value="UDP_glucos_trans"/>
</dbReference>
<evidence type="ECO:0000313" key="3">
    <source>
        <dbReference type="EMBL" id="GID09869.1"/>
    </source>
</evidence>